<evidence type="ECO:0000259" key="1">
    <source>
        <dbReference type="Pfam" id="PF00496"/>
    </source>
</evidence>
<dbReference type="CDD" id="cd08500">
    <property type="entry name" value="PBP2_NikA_DppA_OppA_like_4"/>
    <property type="match status" value="1"/>
</dbReference>
<comment type="caution">
    <text evidence="2">The sequence shown here is derived from an EMBL/GenBank/DDBJ whole genome shotgun (WGS) entry which is preliminary data.</text>
</comment>
<dbReference type="SUPFAM" id="SSF53850">
    <property type="entry name" value="Periplasmic binding protein-like II"/>
    <property type="match status" value="1"/>
</dbReference>
<sequence length="655" mass="73825">MSRSLDRRDFLRMGSTAAAAATLTSCSALEIDPDTDTDNTGPAIDTTQKQAPMLQKLVDEGKIPDLAQRLPANPFVVQMQESLGVYGGTMRRGQANTGETGSNYMTFGGLTEWSPTTPSQPQPGLADTWTISPDGRVYTFTLRQGLKWSDGKPFTTEDLMYVYENVLKNKDLNPAFPAWLTVADEEAIFAAPDEITLTVSFAAPHSLFLKYLCFAPFGGSVLQPKHYLSQFHKEIAKKSDLDAEMKKASAPTWMDLYWAKANRHLNPDRPVLGPWRLVKTVNATNTTGRIERNPYYWKVDDTGRQLPYIDAAVFQVLSLEAIGLRAANGELDLALWDLPPTALPVLIKNQDTKPFQVLRWQPDAHTALAPNQSHQDPVIAELFQKLDFRAGISHAINRAELNDALLAGQAKPVHPCGQVGDPYFDESFGQRFITYDPDEADRRLDAAGLTERDEKGMRLRPDGKPMRFTMLTFAVGIGLDQLTVVEYAKRHLADVGLDTVIRTVSQDLWYTDVPRGNYDIICYSFAGYQWDIDPLWYVPNTEYCYWAPRFGRWSYDPEHKDSAEPPEVIKNLLTLYEQLKVAPNDEERLRLGREILRQHDENVWIIGTMPMPYQPLVIADDLMNVRPEAVASFRQHYEGATDVAQLYFAEPDQHS</sequence>
<dbReference type="PROSITE" id="PS51257">
    <property type="entry name" value="PROKAR_LIPOPROTEIN"/>
    <property type="match status" value="1"/>
</dbReference>
<accession>A0A7Y9LCK0</accession>
<dbReference type="EMBL" id="JACCBU010000001">
    <property type="protein sequence ID" value="NYE72917.1"/>
    <property type="molecule type" value="Genomic_DNA"/>
</dbReference>
<dbReference type="GO" id="GO:0015833">
    <property type="term" value="P:peptide transport"/>
    <property type="evidence" value="ECO:0007669"/>
    <property type="project" value="TreeGrafter"/>
</dbReference>
<protein>
    <submittedName>
        <fullName evidence="2">Peptide/nickel transport system substrate-binding protein</fullName>
    </submittedName>
</protein>
<dbReference type="RefSeq" id="WP_179754048.1">
    <property type="nucleotide sequence ID" value="NZ_JACCBU010000001.1"/>
</dbReference>
<dbReference type="Gene3D" id="3.40.190.10">
    <property type="entry name" value="Periplasmic binding protein-like II"/>
    <property type="match status" value="1"/>
</dbReference>
<dbReference type="InterPro" id="IPR006311">
    <property type="entry name" value="TAT_signal"/>
</dbReference>
<dbReference type="InterPro" id="IPR000914">
    <property type="entry name" value="SBP_5_dom"/>
</dbReference>
<reference evidence="2 3" key="1">
    <citation type="submission" date="2020-07" db="EMBL/GenBank/DDBJ databases">
        <title>Sequencing the genomes of 1000 actinobacteria strains.</title>
        <authorList>
            <person name="Klenk H.-P."/>
        </authorList>
    </citation>
    <scope>NUCLEOTIDE SEQUENCE [LARGE SCALE GENOMIC DNA]</scope>
    <source>
        <strain evidence="2 3">DSM 22083</strain>
    </source>
</reference>
<dbReference type="Proteomes" id="UP000569914">
    <property type="component" value="Unassembled WGS sequence"/>
</dbReference>
<name>A0A7Y9LCK0_9ACTN</name>
<dbReference type="Gene3D" id="3.10.105.10">
    <property type="entry name" value="Dipeptide-binding Protein, Domain 3"/>
    <property type="match status" value="1"/>
</dbReference>
<dbReference type="AlphaFoldDB" id="A0A7Y9LCK0"/>
<dbReference type="PANTHER" id="PTHR30290:SF62">
    <property type="entry name" value="OLIGOPEPTIDE ABC TRANSPORTER, PERIPLASMIC OLIGOPEPTIDE-BINDING PROTEIN"/>
    <property type="match status" value="1"/>
</dbReference>
<dbReference type="GO" id="GO:1904680">
    <property type="term" value="F:peptide transmembrane transporter activity"/>
    <property type="evidence" value="ECO:0007669"/>
    <property type="project" value="TreeGrafter"/>
</dbReference>
<dbReference type="InterPro" id="IPR039424">
    <property type="entry name" value="SBP_5"/>
</dbReference>
<keyword evidence="3" id="KW-1185">Reference proteome</keyword>
<proteinExistence type="predicted"/>
<evidence type="ECO:0000313" key="2">
    <source>
        <dbReference type="EMBL" id="NYE72917.1"/>
    </source>
</evidence>
<dbReference type="Pfam" id="PF00496">
    <property type="entry name" value="SBP_bac_5"/>
    <property type="match status" value="1"/>
</dbReference>
<gene>
    <name evidence="2" type="ORF">BKA15_004246</name>
</gene>
<feature type="domain" description="Solute-binding protein family 5" evidence="1">
    <location>
        <begin position="120"/>
        <end position="536"/>
    </location>
</feature>
<dbReference type="PROSITE" id="PS51318">
    <property type="entry name" value="TAT"/>
    <property type="match status" value="1"/>
</dbReference>
<evidence type="ECO:0000313" key="3">
    <source>
        <dbReference type="Proteomes" id="UP000569914"/>
    </source>
</evidence>
<organism evidence="2 3">
    <name type="scientific">Microlunatus parietis</name>
    <dbReference type="NCBI Taxonomy" id="682979"/>
    <lineage>
        <taxon>Bacteria</taxon>
        <taxon>Bacillati</taxon>
        <taxon>Actinomycetota</taxon>
        <taxon>Actinomycetes</taxon>
        <taxon>Propionibacteriales</taxon>
        <taxon>Propionibacteriaceae</taxon>
        <taxon>Microlunatus</taxon>
    </lineage>
</organism>
<dbReference type="PANTHER" id="PTHR30290">
    <property type="entry name" value="PERIPLASMIC BINDING COMPONENT OF ABC TRANSPORTER"/>
    <property type="match status" value="1"/>
</dbReference>